<protein>
    <submittedName>
        <fullName evidence="3">Uncharacterized protein</fullName>
    </submittedName>
</protein>
<feature type="transmembrane region" description="Helical" evidence="2">
    <location>
        <begin position="339"/>
        <end position="363"/>
    </location>
</feature>
<accession>A0A9W9UWC1</accession>
<name>A0A9W9UWC1_9EURO</name>
<feature type="transmembrane region" description="Helical" evidence="2">
    <location>
        <begin position="291"/>
        <end position="319"/>
    </location>
</feature>
<feature type="compositionally biased region" description="Polar residues" evidence="1">
    <location>
        <begin position="48"/>
        <end position="58"/>
    </location>
</feature>
<dbReference type="OrthoDB" id="2157498at2759"/>
<dbReference type="GeneID" id="81443539"/>
<dbReference type="PANTHER" id="PTHR39400">
    <property type="entry name" value="YALI0E29227P"/>
    <property type="match status" value="1"/>
</dbReference>
<reference evidence="3" key="2">
    <citation type="journal article" date="2023" name="IMA Fungus">
        <title>Comparative genomic study of the Penicillium genus elucidates a diverse pangenome and 15 lateral gene transfer events.</title>
        <authorList>
            <person name="Petersen C."/>
            <person name="Sorensen T."/>
            <person name="Nielsen M.R."/>
            <person name="Sondergaard T.E."/>
            <person name="Sorensen J.L."/>
            <person name="Fitzpatrick D.A."/>
            <person name="Frisvad J.C."/>
            <person name="Nielsen K.L."/>
        </authorList>
    </citation>
    <scope>NUCLEOTIDE SEQUENCE</scope>
    <source>
        <strain evidence="3">IBT 29864</strain>
    </source>
</reference>
<feature type="compositionally biased region" description="Low complexity" evidence="1">
    <location>
        <begin position="216"/>
        <end position="228"/>
    </location>
</feature>
<dbReference type="RefSeq" id="XP_056550320.1">
    <property type="nucleotide sequence ID" value="XM_056704360.1"/>
</dbReference>
<dbReference type="Proteomes" id="UP001147782">
    <property type="component" value="Unassembled WGS sequence"/>
</dbReference>
<proteinExistence type="predicted"/>
<dbReference type="InterPro" id="IPR029164">
    <property type="entry name" value="PIG-Y"/>
</dbReference>
<organism evidence="3 4">
    <name type="scientific">Penicillium cataractarum</name>
    <dbReference type="NCBI Taxonomy" id="2100454"/>
    <lineage>
        <taxon>Eukaryota</taxon>
        <taxon>Fungi</taxon>
        <taxon>Dikarya</taxon>
        <taxon>Ascomycota</taxon>
        <taxon>Pezizomycotina</taxon>
        <taxon>Eurotiomycetes</taxon>
        <taxon>Eurotiomycetidae</taxon>
        <taxon>Eurotiales</taxon>
        <taxon>Aspergillaceae</taxon>
        <taxon>Penicillium</taxon>
    </lineage>
</organism>
<gene>
    <name evidence="3" type="ORF">N7496_011447</name>
</gene>
<keyword evidence="4" id="KW-1185">Reference proteome</keyword>
<evidence type="ECO:0000313" key="3">
    <source>
        <dbReference type="EMBL" id="KAJ5359034.1"/>
    </source>
</evidence>
<feature type="compositionally biased region" description="Polar residues" evidence="1">
    <location>
        <begin position="1"/>
        <end position="10"/>
    </location>
</feature>
<dbReference type="Pfam" id="PF15159">
    <property type="entry name" value="PIG-Y"/>
    <property type="match status" value="1"/>
</dbReference>
<keyword evidence="2" id="KW-0472">Membrane</keyword>
<sequence>MDDGASSNAEFPTVDRLPNRTRSGSASNGHRRSLSGSLLSRLSFLRMSQASAQSGTKSDTMEQDGDNEDFPPAMPHLSSEATTGARAMSAVIQQQRKTRRRRGSLRKTALLGTRLESREKRAASKSADATTPRYMAETPRSPKDQSSPAANGFGSRESLDYDAEDTQPSWFRASTAQKILRSSVARRRQGLAPHNLLGGEETGTDDEELVSFPRINTTNNTSTSTGSSKITPPTALHISTQSDYSSYPLPTDLPTDTPYRTVHRAKSSPLATHSVEMKNNADTWDYSETEWWGWIILIVTWLVFVVGMGSCFEVWSWAWDVGETPYAPPELEDDPTLPIVGYYPALIILTAVMSWVWVVVAWVGMKYFKHANISGDDS</sequence>
<dbReference type="EMBL" id="JAPZBS010000009">
    <property type="protein sequence ID" value="KAJ5359034.1"/>
    <property type="molecule type" value="Genomic_DNA"/>
</dbReference>
<keyword evidence="2" id="KW-0812">Transmembrane</keyword>
<reference evidence="3" key="1">
    <citation type="submission" date="2022-11" db="EMBL/GenBank/DDBJ databases">
        <authorList>
            <person name="Petersen C."/>
        </authorList>
    </citation>
    <scope>NUCLEOTIDE SEQUENCE</scope>
    <source>
        <strain evidence="3">IBT 29864</strain>
    </source>
</reference>
<feature type="region of interest" description="Disordered" evidence="1">
    <location>
        <begin position="215"/>
        <end position="235"/>
    </location>
</feature>
<feature type="compositionally biased region" description="Basic residues" evidence="1">
    <location>
        <begin position="96"/>
        <end position="105"/>
    </location>
</feature>
<feature type="compositionally biased region" description="Low complexity" evidence="1">
    <location>
        <begin position="34"/>
        <end position="46"/>
    </location>
</feature>
<evidence type="ECO:0000313" key="4">
    <source>
        <dbReference type="Proteomes" id="UP001147782"/>
    </source>
</evidence>
<comment type="caution">
    <text evidence="3">The sequence shown here is derived from an EMBL/GenBank/DDBJ whole genome shotgun (WGS) entry which is preliminary data.</text>
</comment>
<evidence type="ECO:0000256" key="2">
    <source>
        <dbReference type="SAM" id="Phobius"/>
    </source>
</evidence>
<feature type="region of interest" description="Disordered" evidence="1">
    <location>
        <begin position="1"/>
        <end position="166"/>
    </location>
</feature>
<dbReference type="PANTHER" id="PTHR39400:SF1">
    <property type="entry name" value="PIG-P DOMAIN-CONTAINING PROTEIN"/>
    <property type="match status" value="1"/>
</dbReference>
<evidence type="ECO:0000256" key="1">
    <source>
        <dbReference type="SAM" id="MobiDB-lite"/>
    </source>
</evidence>
<dbReference type="AlphaFoldDB" id="A0A9W9UWC1"/>
<keyword evidence="2" id="KW-1133">Transmembrane helix</keyword>